<dbReference type="GO" id="GO:0016020">
    <property type="term" value="C:membrane"/>
    <property type="evidence" value="ECO:0007669"/>
    <property type="project" value="InterPro"/>
</dbReference>
<keyword evidence="2" id="KW-0813">Transport</keyword>
<keyword evidence="8" id="KW-1185">Reference proteome</keyword>
<evidence type="ECO:0000313" key="7">
    <source>
        <dbReference type="Proteomes" id="UP000520513"/>
    </source>
</evidence>
<organism evidence="6 7">
    <name type="scientific">Pseudomonas cremoris</name>
    <dbReference type="NCBI Taxonomy" id="2724178"/>
    <lineage>
        <taxon>Bacteria</taxon>
        <taxon>Pseudomonadati</taxon>
        <taxon>Pseudomonadota</taxon>
        <taxon>Gammaproteobacteria</taxon>
        <taxon>Pseudomonadales</taxon>
        <taxon>Pseudomonadaceae</taxon>
        <taxon>Pseudomonas</taxon>
    </lineage>
</organism>
<dbReference type="GO" id="GO:0015288">
    <property type="term" value="F:porin activity"/>
    <property type="evidence" value="ECO:0007669"/>
    <property type="project" value="TreeGrafter"/>
</dbReference>
<gene>
    <name evidence="5" type="ORF">HF209_02475</name>
    <name evidence="6" type="ORF">HF257_01150</name>
</gene>
<dbReference type="EMBL" id="JAAXCZ010000001">
    <property type="protein sequence ID" value="MBC2379801.1"/>
    <property type="molecule type" value="Genomic_DNA"/>
</dbReference>
<dbReference type="RefSeq" id="WP_185703928.1">
    <property type="nucleotide sequence ID" value="NZ_JAAXCY010000001.1"/>
</dbReference>
<evidence type="ECO:0000256" key="4">
    <source>
        <dbReference type="SAM" id="SignalP"/>
    </source>
</evidence>
<protein>
    <submittedName>
        <fullName evidence="6">OprD family porin</fullName>
    </submittedName>
</protein>
<dbReference type="Proteomes" id="UP000520513">
    <property type="component" value="Unassembled WGS sequence"/>
</dbReference>
<dbReference type="InterPro" id="IPR023614">
    <property type="entry name" value="Porin_dom_sf"/>
</dbReference>
<comment type="caution">
    <text evidence="6">The sequence shown here is derived from an EMBL/GenBank/DDBJ whole genome shotgun (WGS) entry which is preliminary data.</text>
</comment>
<evidence type="ECO:0000313" key="8">
    <source>
        <dbReference type="Proteomes" id="UP000534677"/>
    </source>
</evidence>
<dbReference type="AlphaFoldDB" id="A0A7X1AHF0"/>
<accession>A0A7X1AHF0</accession>
<evidence type="ECO:0000256" key="3">
    <source>
        <dbReference type="ARBA" id="ARBA00022729"/>
    </source>
</evidence>
<dbReference type="PANTHER" id="PTHR34596:SF2">
    <property type="entry name" value="CHITOPORIN"/>
    <property type="match status" value="1"/>
</dbReference>
<evidence type="ECO:0000313" key="5">
    <source>
        <dbReference type="EMBL" id="MBC2379801.1"/>
    </source>
</evidence>
<dbReference type="Proteomes" id="UP000534677">
    <property type="component" value="Unassembled WGS sequence"/>
</dbReference>
<name>A0A7X1AHF0_9PSED</name>
<evidence type="ECO:0000256" key="1">
    <source>
        <dbReference type="ARBA" id="ARBA00009075"/>
    </source>
</evidence>
<sequence length="409" mass="44622">MSTLRFGALLLVGVSAVAQADFFSDSHATFETRNVYFNRDFRDGPQQSKRDEWAQGLMLKFASGYTPGVVGFGVDMLGMVGVRLDSSPDRTGSGLLPVRSDGRAAAQYGKLGVTGKIKVASTELKVGSLIPALPTLRPNDGMILPQSFQGALVTSQALADTLVTAGQLRQAKARNDTSYEDITLNNKNNRFTRNAPGDHLSLGGFDRTFGKQLTFSYHYAQLSDVYSQHFAGVVATQPLGTGKLSADMRFFSSTDQGAARGGPIDNRAFSGMFGYGVGAQAFSVGYQRMAGRSAFPYVEGSDAYLVNFSQIGDFAEAHERSWQARYDLNFDRLGVPGLTFMSRYISGSEAQVGAAQGQEWERDTEVKYVIQSGTFKNLALRVRDATYRSSFSRDADEVRVLITYTQALW</sequence>
<dbReference type="EMBL" id="JAAXCY010000001">
    <property type="protein sequence ID" value="MBC2404594.1"/>
    <property type="molecule type" value="Genomic_DNA"/>
</dbReference>
<dbReference type="Gene3D" id="2.40.160.10">
    <property type="entry name" value="Porin"/>
    <property type="match status" value="1"/>
</dbReference>
<reference evidence="7 8" key="1">
    <citation type="submission" date="2020-04" db="EMBL/GenBank/DDBJ databases">
        <title>Pseudomonas crami sp. nov., a novel proteolytic bacterial species isolated from cream.</title>
        <authorList>
            <person name="Hofmann K."/>
            <person name="Woller A."/>
            <person name="Huptas C."/>
            <person name="Wenning M."/>
            <person name="Scherer S."/>
            <person name="Doll E.V."/>
        </authorList>
    </citation>
    <scope>NUCLEOTIDE SEQUENCE [LARGE SCALE GENOMIC DNA]</scope>
    <source>
        <strain evidence="5 8">WS 5096</strain>
        <strain evidence="6 7">WS 5106</strain>
    </source>
</reference>
<feature type="signal peptide" evidence="4">
    <location>
        <begin position="1"/>
        <end position="20"/>
    </location>
</feature>
<evidence type="ECO:0000313" key="6">
    <source>
        <dbReference type="EMBL" id="MBC2404594.1"/>
    </source>
</evidence>
<comment type="similarity">
    <text evidence="1">Belongs to the outer membrane porin (Opr) (TC 1.B.25) family.</text>
</comment>
<evidence type="ECO:0000256" key="2">
    <source>
        <dbReference type="ARBA" id="ARBA00022448"/>
    </source>
</evidence>
<feature type="chain" id="PRO_5030677735" evidence="4">
    <location>
        <begin position="21"/>
        <end position="409"/>
    </location>
</feature>
<keyword evidence="3 4" id="KW-0732">Signal</keyword>
<proteinExistence type="inferred from homology"/>
<dbReference type="InterPro" id="IPR005318">
    <property type="entry name" value="OM_porin_bac"/>
</dbReference>
<dbReference type="PANTHER" id="PTHR34596">
    <property type="entry name" value="CHITOPORIN"/>
    <property type="match status" value="1"/>
</dbReference>
<dbReference type="Pfam" id="PF03573">
    <property type="entry name" value="OprD"/>
    <property type="match status" value="1"/>
</dbReference>